<keyword evidence="2" id="KW-1185">Reference proteome</keyword>
<feature type="region of interest" description="Disordered" evidence="1">
    <location>
        <begin position="71"/>
        <end position="98"/>
    </location>
</feature>
<proteinExistence type="predicted"/>
<dbReference type="Proteomes" id="UP000504637">
    <property type="component" value="Unplaced"/>
</dbReference>
<dbReference type="RefSeq" id="XP_033458580.1">
    <property type="nucleotide sequence ID" value="XM_033601532.1"/>
</dbReference>
<feature type="compositionally biased region" description="Basic and acidic residues" evidence="1">
    <location>
        <begin position="83"/>
        <end position="98"/>
    </location>
</feature>
<evidence type="ECO:0000313" key="2">
    <source>
        <dbReference type="Proteomes" id="UP000504637"/>
    </source>
</evidence>
<reference evidence="3" key="2">
    <citation type="submission" date="2020-04" db="EMBL/GenBank/DDBJ databases">
        <authorList>
            <consortium name="NCBI Genome Project"/>
        </authorList>
    </citation>
    <scope>NUCLEOTIDE SEQUENCE</scope>
    <source>
        <strain evidence="3">CBS 342.82</strain>
    </source>
</reference>
<evidence type="ECO:0000313" key="3">
    <source>
        <dbReference type="RefSeq" id="XP_033458580.1"/>
    </source>
</evidence>
<name>A0A6J3M223_9PEZI</name>
<dbReference type="GO" id="GO:0006401">
    <property type="term" value="P:RNA catabolic process"/>
    <property type="evidence" value="ECO:0007669"/>
    <property type="project" value="InterPro"/>
</dbReference>
<dbReference type="AlphaFoldDB" id="A0A6J3M223"/>
<dbReference type="GO" id="GO:0032299">
    <property type="term" value="C:ribonuclease H2 complex"/>
    <property type="evidence" value="ECO:0007669"/>
    <property type="project" value="InterPro"/>
</dbReference>
<dbReference type="GeneID" id="54359332"/>
<dbReference type="Pfam" id="PF08615">
    <property type="entry name" value="RNase_H2_suC"/>
    <property type="match status" value="1"/>
</dbReference>
<sequence>MLAINPQSSSRKLIPNLIPCSVKHSGPITIEQRHWNPQETHKPTAYLRGRKLQGKKVRLPSGYRGYVLEKTTEMLQPEATSADPRESRDEQGEERELQGDVHIMGVKAQFEEVMVWAHEVVPEDDDPYVRGIQDWINLADAVSSRAWTTLLESRADHT</sequence>
<accession>A0A6J3M223</accession>
<dbReference type="CDD" id="cd09271">
    <property type="entry name" value="RNase_H2-C"/>
    <property type="match status" value="1"/>
</dbReference>
<dbReference type="InterPro" id="IPR013924">
    <property type="entry name" value="RNase_H2_suC"/>
</dbReference>
<organism evidence="3">
    <name type="scientific">Dissoconium aciculare CBS 342.82</name>
    <dbReference type="NCBI Taxonomy" id="1314786"/>
    <lineage>
        <taxon>Eukaryota</taxon>
        <taxon>Fungi</taxon>
        <taxon>Dikarya</taxon>
        <taxon>Ascomycota</taxon>
        <taxon>Pezizomycotina</taxon>
        <taxon>Dothideomycetes</taxon>
        <taxon>Dothideomycetidae</taxon>
        <taxon>Mycosphaerellales</taxon>
        <taxon>Dissoconiaceae</taxon>
        <taxon>Dissoconium</taxon>
    </lineage>
</organism>
<evidence type="ECO:0000256" key="1">
    <source>
        <dbReference type="SAM" id="MobiDB-lite"/>
    </source>
</evidence>
<gene>
    <name evidence="3" type="ORF">K489DRAFT_321271</name>
</gene>
<dbReference type="PANTHER" id="PTHR47204:SF1">
    <property type="entry name" value="RIBONUCLEASE H2 SUBUNIT C"/>
    <property type="match status" value="1"/>
</dbReference>
<dbReference type="OrthoDB" id="6222486at2759"/>
<protein>
    <submittedName>
        <fullName evidence="3">Ribonuclease H1 small subunit</fullName>
    </submittedName>
</protein>
<dbReference type="Gene3D" id="2.40.128.680">
    <property type="match status" value="1"/>
</dbReference>
<reference evidence="3" key="1">
    <citation type="submission" date="2020-01" db="EMBL/GenBank/DDBJ databases">
        <authorList>
            <consortium name="DOE Joint Genome Institute"/>
            <person name="Haridas S."/>
            <person name="Albert R."/>
            <person name="Binder M."/>
            <person name="Bloem J."/>
            <person name="Labutti K."/>
            <person name="Salamov A."/>
            <person name="Andreopoulos B."/>
            <person name="Baker S.E."/>
            <person name="Barry K."/>
            <person name="Bills G."/>
            <person name="Bluhm B.H."/>
            <person name="Cannon C."/>
            <person name="Castanera R."/>
            <person name="Culley D.E."/>
            <person name="Daum C."/>
            <person name="Ezra D."/>
            <person name="Gonzalez J.B."/>
            <person name="Henrissat B."/>
            <person name="Kuo A."/>
            <person name="Liang C."/>
            <person name="Lipzen A."/>
            <person name="Lutzoni F."/>
            <person name="Magnuson J."/>
            <person name="Mondo S."/>
            <person name="Nolan M."/>
            <person name="Ohm R."/>
            <person name="Pangilinan J."/>
            <person name="Park H.-J."/>
            <person name="Ramirez L."/>
            <person name="Alfaro M."/>
            <person name="Sun H."/>
            <person name="Tritt A."/>
            <person name="Yoshinaga Y."/>
            <person name="Zwiers L.-H."/>
            <person name="Turgeon B.G."/>
            <person name="Goodwin S.B."/>
            <person name="Spatafora J.W."/>
            <person name="Crous P.W."/>
            <person name="Grigoriev I.V."/>
        </authorList>
    </citation>
    <scope>NUCLEOTIDE SEQUENCE</scope>
    <source>
        <strain evidence="3">CBS 342.82</strain>
    </source>
</reference>
<reference evidence="3" key="3">
    <citation type="submission" date="2025-08" db="UniProtKB">
        <authorList>
            <consortium name="RefSeq"/>
        </authorList>
    </citation>
    <scope>IDENTIFICATION</scope>
    <source>
        <strain evidence="3">CBS 342.82</strain>
    </source>
</reference>
<dbReference type="PANTHER" id="PTHR47204">
    <property type="entry name" value="OS02G0168900 PROTEIN"/>
    <property type="match status" value="1"/>
</dbReference>